<name>A0A8H6Z9P9_9AGAR</name>
<dbReference type="CDD" id="cd14812">
    <property type="entry name" value="bZIP_u3"/>
    <property type="match status" value="1"/>
</dbReference>
<feature type="domain" description="BZIP" evidence="2">
    <location>
        <begin position="11"/>
        <end position="70"/>
    </location>
</feature>
<evidence type="ECO:0000256" key="1">
    <source>
        <dbReference type="SAM" id="MobiDB-lite"/>
    </source>
</evidence>
<dbReference type="Proteomes" id="UP000620124">
    <property type="component" value="Unassembled WGS sequence"/>
</dbReference>
<dbReference type="Gene3D" id="1.20.5.170">
    <property type="match status" value="1"/>
</dbReference>
<sequence length="151" mass="16967">MSLQSDSPPTLTRQEARRVKNREAAAVSRTRKRTELESLEHRVSELEEQNIRITTLVQDLRHMMQQLRAQCHLSGEQEQTGRCDFSVKFSEPLFSPFGVGGNTGPGTSETCPEFRRSANDPFFGIGSPTLSSEAFSSLRFDEPGVDFSEQK</sequence>
<feature type="region of interest" description="Disordered" evidence="1">
    <location>
        <begin position="1"/>
        <end position="32"/>
    </location>
</feature>
<organism evidence="3 4">
    <name type="scientific">Mycena venus</name>
    <dbReference type="NCBI Taxonomy" id="2733690"/>
    <lineage>
        <taxon>Eukaryota</taxon>
        <taxon>Fungi</taxon>
        <taxon>Dikarya</taxon>
        <taxon>Basidiomycota</taxon>
        <taxon>Agaricomycotina</taxon>
        <taxon>Agaricomycetes</taxon>
        <taxon>Agaricomycetidae</taxon>
        <taxon>Agaricales</taxon>
        <taxon>Marasmiineae</taxon>
        <taxon>Mycenaceae</taxon>
        <taxon>Mycena</taxon>
    </lineage>
</organism>
<keyword evidence="4" id="KW-1185">Reference proteome</keyword>
<protein>
    <submittedName>
        <fullName evidence="3">BZIP domain-containing protein</fullName>
    </submittedName>
</protein>
<accession>A0A8H6Z9P9</accession>
<dbReference type="EMBL" id="JACAZI010000001">
    <property type="protein sequence ID" value="KAF7372321.1"/>
    <property type="molecule type" value="Genomic_DNA"/>
</dbReference>
<dbReference type="AlphaFoldDB" id="A0A8H6Z9P9"/>
<dbReference type="SMART" id="SM00338">
    <property type="entry name" value="BRLZ"/>
    <property type="match status" value="1"/>
</dbReference>
<dbReference type="SUPFAM" id="SSF57959">
    <property type="entry name" value="Leucine zipper domain"/>
    <property type="match status" value="1"/>
</dbReference>
<evidence type="ECO:0000259" key="2">
    <source>
        <dbReference type="PROSITE" id="PS50217"/>
    </source>
</evidence>
<gene>
    <name evidence="3" type="ORF">MVEN_00092300</name>
</gene>
<feature type="compositionally biased region" description="Basic and acidic residues" evidence="1">
    <location>
        <begin position="14"/>
        <end position="23"/>
    </location>
</feature>
<evidence type="ECO:0000313" key="3">
    <source>
        <dbReference type="EMBL" id="KAF7372321.1"/>
    </source>
</evidence>
<dbReference type="GO" id="GO:0003700">
    <property type="term" value="F:DNA-binding transcription factor activity"/>
    <property type="evidence" value="ECO:0007669"/>
    <property type="project" value="InterPro"/>
</dbReference>
<feature type="compositionally biased region" description="Polar residues" evidence="1">
    <location>
        <begin position="1"/>
        <end position="13"/>
    </location>
</feature>
<proteinExistence type="predicted"/>
<evidence type="ECO:0000313" key="4">
    <source>
        <dbReference type="Proteomes" id="UP000620124"/>
    </source>
</evidence>
<comment type="caution">
    <text evidence="3">The sequence shown here is derived from an EMBL/GenBank/DDBJ whole genome shotgun (WGS) entry which is preliminary data.</text>
</comment>
<dbReference type="OrthoDB" id="674948at2759"/>
<reference evidence="3" key="1">
    <citation type="submission" date="2020-05" db="EMBL/GenBank/DDBJ databases">
        <title>Mycena genomes resolve the evolution of fungal bioluminescence.</title>
        <authorList>
            <person name="Tsai I.J."/>
        </authorList>
    </citation>
    <scope>NUCLEOTIDE SEQUENCE</scope>
    <source>
        <strain evidence="3">CCC161011</strain>
    </source>
</reference>
<dbReference type="PROSITE" id="PS50217">
    <property type="entry name" value="BZIP"/>
    <property type="match status" value="1"/>
</dbReference>
<dbReference type="InterPro" id="IPR004827">
    <property type="entry name" value="bZIP"/>
</dbReference>
<dbReference type="InterPro" id="IPR046347">
    <property type="entry name" value="bZIP_sf"/>
</dbReference>
<dbReference type="Pfam" id="PF00170">
    <property type="entry name" value="bZIP_1"/>
    <property type="match status" value="1"/>
</dbReference>